<dbReference type="PANTHER" id="PTHR32347:SF23">
    <property type="entry name" value="BLL5650 PROTEIN"/>
    <property type="match status" value="1"/>
</dbReference>
<dbReference type="EMBL" id="JASVEJ010000019">
    <property type="protein sequence ID" value="MDL5056834.1"/>
    <property type="molecule type" value="Genomic_DNA"/>
</dbReference>
<keyword evidence="4" id="KW-0812">Transmembrane</keyword>
<feature type="transmembrane region" description="Helical" evidence="4">
    <location>
        <begin position="272"/>
        <end position="294"/>
    </location>
</feature>
<feature type="coiled-coil region" evidence="3">
    <location>
        <begin position="567"/>
        <end position="598"/>
    </location>
</feature>
<proteinExistence type="predicted"/>
<evidence type="ECO:0000256" key="1">
    <source>
        <dbReference type="ARBA" id="ARBA00004196"/>
    </source>
</evidence>
<comment type="caution">
    <text evidence="6">The sequence shown here is derived from an EMBL/GenBank/DDBJ whole genome shotgun (WGS) entry which is preliminary data.</text>
</comment>
<dbReference type="Pfam" id="PF25954">
    <property type="entry name" value="Beta-barrel_RND_2"/>
    <property type="match status" value="1"/>
</dbReference>
<keyword evidence="4" id="KW-1133">Transmembrane helix</keyword>
<dbReference type="PANTHER" id="PTHR32347">
    <property type="entry name" value="EFFLUX SYSTEM COMPONENT YKNX-RELATED"/>
    <property type="match status" value="1"/>
</dbReference>
<evidence type="ECO:0000259" key="5">
    <source>
        <dbReference type="Pfam" id="PF25954"/>
    </source>
</evidence>
<evidence type="ECO:0000256" key="3">
    <source>
        <dbReference type="SAM" id="Coils"/>
    </source>
</evidence>
<protein>
    <submittedName>
        <fullName evidence="6">Efflux RND transporter periplasmic adaptor subunit</fullName>
    </submittedName>
</protein>
<feature type="transmembrane region" description="Helical" evidence="4">
    <location>
        <begin position="140"/>
        <end position="160"/>
    </location>
</feature>
<dbReference type="Gene3D" id="2.40.30.170">
    <property type="match status" value="1"/>
</dbReference>
<evidence type="ECO:0000313" key="6">
    <source>
        <dbReference type="EMBL" id="MDL5056834.1"/>
    </source>
</evidence>
<comment type="subcellular location">
    <subcellularLocation>
        <location evidence="1">Cell envelope</location>
    </subcellularLocation>
</comment>
<organism evidence="6 7">
    <name type="scientific">Geitlerinema calcuttense NRMC-F 0142</name>
    <dbReference type="NCBI Taxonomy" id="2922238"/>
    <lineage>
        <taxon>Bacteria</taxon>
        <taxon>Bacillati</taxon>
        <taxon>Cyanobacteriota</taxon>
        <taxon>Cyanophyceae</taxon>
        <taxon>Geitlerinematales</taxon>
        <taxon>Geitlerinemataceae</taxon>
        <taxon>Geitlerinema</taxon>
    </lineage>
</organism>
<gene>
    <name evidence="6" type="ORF">QQ055_05055</name>
</gene>
<dbReference type="RefSeq" id="WP_284476415.1">
    <property type="nucleotide sequence ID" value="NZ_JASVEJ010000019.1"/>
</dbReference>
<dbReference type="InterPro" id="IPR050465">
    <property type="entry name" value="UPF0194_transport"/>
</dbReference>
<feature type="transmembrane region" description="Helical" evidence="4">
    <location>
        <begin position="372"/>
        <end position="393"/>
    </location>
</feature>
<keyword evidence="7" id="KW-1185">Reference proteome</keyword>
<name>A0ABT7LYF7_9CYAN</name>
<feature type="domain" description="CusB-like beta-barrel" evidence="5">
    <location>
        <begin position="738"/>
        <end position="812"/>
    </location>
</feature>
<accession>A0ABT7LYF7</accession>
<dbReference type="InterPro" id="IPR058792">
    <property type="entry name" value="Beta-barrel_RND_2"/>
</dbReference>
<feature type="transmembrane region" description="Helical" evidence="4">
    <location>
        <begin position="210"/>
        <end position="228"/>
    </location>
</feature>
<feature type="transmembrane region" description="Helical" evidence="4">
    <location>
        <begin position="342"/>
        <end position="366"/>
    </location>
</feature>
<keyword evidence="2 3" id="KW-0175">Coiled coil</keyword>
<evidence type="ECO:0000313" key="7">
    <source>
        <dbReference type="Proteomes" id="UP001230986"/>
    </source>
</evidence>
<evidence type="ECO:0000256" key="2">
    <source>
        <dbReference type="ARBA" id="ARBA00023054"/>
    </source>
</evidence>
<feature type="transmembrane region" description="Helical" evidence="4">
    <location>
        <begin position="248"/>
        <end position="265"/>
    </location>
</feature>
<dbReference type="Proteomes" id="UP001230986">
    <property type="component" value="Unassembled WGS sequence"/>
</dbReference>
<keyword evidence="4" id="KW-0472">Membrane</keyword>
<reference evidence="6 7" key="1">
    <citation type="submission" date="2023-06" db="EMBL/GenBank/DDBJ databases">
        <title>Whole genome sequence of Oscillatoria calcuttensis NRMC-F 0142.</title>
        <authorList>
            <person name="Shakena Fathima T."/>
            <person name="Muralitharan G."/>
            <person name="Thajuddin N."/>
        </authorList>
    </citation>
    <scope>NUCLEOTIDE SEQUENCE [LARGE SCALE GENOMIC DNA]</scope>
    <source>
        <strain evidence="6 7">NRMC-F 0142</strain>
    </source>
</reference>
<feature type="transmembrane region" description="Helical" evidence="4">
    <location>
        <begin position="460"/>
        <end position="479"/>
    </location>
</feature>
<evidence type="ECO:0000256" key="4">
    <source>
        <dbReference type="SAM" id="Phobius"/>
    </source>
</evidence>
<sequence>MNPQLQARFRQDLVIIPISEKGKTTKRYLIKNPASGETFEFGEEEYFLCCAVDGITPPTQIIEDFQARFSTALSPEDFQQFVRQISSLGLVETLDQHGPNLSASQVQSPPPDRSFELNWSLFNPARLFNLSSRLFRPWNYALKVGVWMLFPLLAIALFTLWSNRLLLWQDTVLLLEPKPFILQFIKNLLILNFTTKLLQGTVGYYQGATVQEFGITLGFGFLPFFYINKAEFWKLQRYKQVWIFGTPLIYRLFLIASGILIWHATRGTGTQLAASSLTLAHAAFTSLLIVGNPFWPSDGYGWMINFFHLPATSLQRAFRIWGMMLNRRRLPPLLTLKGRIGLVVYAAIAVLFWTVFFGYSATLLAASLQRNFRGSGVILFLSILPLFCLWCVWMTAKFGVKPQPASEQNFTAEEILSNPPSVRELRPPSPSPQTTYIPFRQEPQYLARSKTRWIRPLKSFLILFLIAGCIALLFLPYQYHTGGEIQLIAPQKQEIQAEIEGYIRQVKFRGGDGTWIEKGSVIAVMEAADIQNSFNTTQEAIKGQQALLLKQQANLAKLIAEPRPEVVEVAQEQLAVAQKQLNVSLKQLETQKVQAEASARRATRFRELWQEGVVSQQQWEDEQRQADIDLANQITTEEAIGTARQRLNEAQANLNLVLSGTNPKDIEAARQEIEVTRANISRLEQELSYLGTQIQSSQLFMPFRGQLTTAYLDRKIGTYLEKGDTFAIAESGDFIRGEVSVPEFQVDEISLNGQVFVKLLAYPKQTLTGSVISIEPSAVTTTYGQVVKVVVELPNSENILKSGMTGYAKIQGRTMPVIMAFSRALLRFVLVEVWSWFP</sequence>